<proteinExistence type="predicted"/>
<feature type="transmembrane region" description="Helical" evidence="6">
    <location>
        <begin position="291"/>
        <end position="318"/>
    </location>
</feature>
<organism evidence="7 8">
    <name type="scientific">Nocardioides kribbensis</name>
    <dbReference type="NCBI Taxonomy" id="305517"/>
    <lineage>
        <taxon>Bacteria</taxon>
        <taxon>Bacillati</taxon>
        <taxon>Actinomycetota</taxon>
        <taxon>Actinomycetes</taxon>
        <taxon>Propionibacteriales</taxon>
        <taxon>Nocardioidaceae</taxon>
        <taxon>Nocardioides</taxon>
    </lineage>
</organism>
<feature type="region of interest" description="Disordered" evidence="5">
    <location>
        <begin position="1"/>
        <end position="80"/>
    </location>
</feature>
<dbReference type="EMBL" id="JBEGDP010000006">
    <property type="protein sequence ID" value="MEQ7847185.1"/>
    <property type="molecule type" value="Genomic_DNA"/>
</dbReference>
<keyword evidence="8" id="KW-1185">Reference proteome</keyword>
<evidence type="ECO:0000256" key="2">
    <source>
        <dbReference type="ARBA" id="ARBA00022692"/>
    </source>
</evidence>
<dbReference type="Proteomes" id="UP001482520">
    <property type="component" value="Unassembled WGS sequence"/>
</dbReference>
<evidence type="ECO:0000256" key="4">
    <source>
        <dbReference type="ARBA" id="ARBA00023136"/>
    </source>
</evidence>
<name>A0ABV1NXD5_9ACTN</name>
<evidence type="ECO:0000256" key="5">
    <source>
        <dbReference type="SAM" id="MobiDB-lite"/>
    </source>
</evidence>
<reference evidence="7 8" key="1">
    <citation type="submission" date="2024-02" db="EMBL/GenBank/DDBJ databases">
        <title>Full genome sequence of Nocardioides kribbensis.</title>
        <authorList>
            <person name="Poletto B.L."/>
            <person name="Silva G."/>
            <person name="Galante D."/>
            <person name="Campos K.R."/>
            <person name="Santos M.B.N."/>
            <person name="Sacchi C.T."/>
        </authorList>
    </citation>
    <scope>NUCLEOTIDE SEQUENCE [LARGE SCALE GENOMIC DNA]</scope>
    <source>
        <strain evidence="7 8">O4R</strain>
    </source>
</reference>
<evidence type="ECO:0000313" key="8">
    <source>
        <dbReference type="Proteomes" id="UP001482520"/>
    </source>
</evidence>
<evidence type="ECO:0000256" key="3">
    <source>
        <dbReference type="ARBA" id="ARBA00022989"/>
    </source>
</evidence>
<protein>
    <submittedName>
        <fullName evidence="7">UbiA family prenyltransferase</fullName>
    </submittedName>
</protein>
<keyword evidence="4 6" id="KW-0472">Membrane</keyword>
<feature type="transmembrane region" description="Helical" evidence="6">
    <location>
        <begin position="249"/>
        <end position="271"/>
    </location>
</feature>
<dbReference type="InterPro" id="IPR044878">
    <property type="entry name" value="UbiA_sf"/>
</dbReference>
<feature type="transmembrane region" description="Helical" evidence="6">
    <location>
        <begin position="169"/>
        <end position="187"/>
    </location>
</feature>
<keyword evidence="3 6" id="KW-1133">Transmembrane helix</keyword>
<evidence type="ECO:0000313" key="7">
    <source>
        <dbReference type="EMBL" id="MEQ7847185.1"/>
    </source>
</evidence>
<gene>
    <name evidence="7" type="ORF">V6R90_07825</name>
</gene>
<accession>A0ABV1NXD5</accession>
<comment type="subcellular location">
    <subcellularLocation>
        <location evidence="1">Membrane</location>
        <topology evidence="1">Multi-pass membrane protein</topology>
    </subcellularLocation>
</comment>
<comment type="caution">
    <text evidence="7">The sequence shown here is derived from an EMBL/GenBank/DDBJ whole genome shotgun (WGS) entry which is preliminary data.</text>
</comment>
<keyword evidence="2 6" id="KW-0812">Transmembrane</keyword>
<feature type="compositionally biased region" description="Basic residues" evidence="5">
    <location>
        <begin position="1"/>
        <end position="11"/>
    </location>
</feature>
<feature type="compositionally biased region" description="Low complexity" evidence="5">
    <location>
        <begin position="38"/>
        <end position="80"/>
    </location>
</feature>
<evidence type="ECO:0000256" key="1">
    <source>
        <dbReference type="ARBA" id="ARBA00004141"/>
    </source>
</evidence>
<dbReference type="Pfam" id="PF01040">
    <property type="entry name" value="UbiA"/>
    <property type="match status" value="1"/>
</dbReference>
<dbReference type="RefSeq" id="WP_349804316.1">
    <property type="nucleotide sequence ID" value="NZ_JBEGDP010000006.1"/>
</dbReference>
<dbReference type="Gene3D" id="1.10.357.140">
    <property type="entry name" value="UbiA prenyltransferase"/>
    <property type="match status" value="1"/>
</dbReference>
<feature type="transmembrane region" description="Helical" evidence="6">
    <location>
        <begin position="125"/>
        <end position="142"/>
    </location>
</feature>
<evidence type="ECO:0000256" key="6">
    <source>
        <dbReference type="SAM" id="Phobius"/>
    </source>
</evidence>
<feature type="compositionally biased region" description="Pro residues" evidence="5">
    <location>
        <begin position="25"/>
        <end position="37"/>
    </location>
</feature>
<dbReference type="InterPro" id="IPR000537">
    <property type="entry name" value="UbiA_prenyltransferase"/>
</dbReference>
<sequence>MARPTPWRRRRSSGEQHETSTPAPASAPSPAPAPAPATAPATAASRDVTGPGARAGGTLTAAAPATTSPTPAPPSDTTARRGALTRLRNLTPLLLLRAAHPRQAVLTAALMGLASALADRPTRELGLVLATVLVGQAVLGWHNDLVDRGRDAAHAAKGKPLADGRLEPGTAWFALACGVLLLVPLSVSHGVTAGSAYLVSVALGLVGNVVLRSGVLSFVPWAAAFALYPVFLSYGGWNGEDAGSAPTVVMVVLAALLGVGVHVLRAVWGLVADNEDGWTYLPLRLGLRLGAARLLLLVGLYLALVVAGMVVAGTAVGLRA</sequence>